<evidence type="ECO:0000313" key="1">
    <source>
        <dbReference type="EnsemblPlants" id="KQL00832"/>
    </source>
</evidence>
<dbReference type="EnsemblPlants" id="KQL00832">
    <property type="protein sequence ID" value="KQL00832"/>
    <property type="gene ID" value="SETIT_014670mg"/>
</dbReference>
<dbReference type="AlphaFoldDB" id="K3YKA1"/>
<organism evidence="1 2">
    <name type="scientific">Setaria italica</name>
    <name type="common">Foxtail millet</name>
    <name type="synonym">Panicum italicum</name>
    <dbReference type="NCBI Taxonomy" id="4555"/>
    <lineage>
        <taxon>Eukaryota</taxon>
        <taxon>Viridiplantae</taxon>
        <taxon>Streptophyta</taxon>
        <taxon>Embryophyta</taxon>
        <taxon>Tracheophyta</taxon>
        <taxon>Spermatophyta</taxon>
        <taxon>Magnoliopsida</taxon>
        <taxon>Liliopsida</taxon>
        <taxon>Poales</taxon>
        <taxon>Poaceae</taxon>
        <taxon>PACMAD clade</taxon>
        <taxon>Panicoideae</taxon>
        <taxon>Panicodae</taxon>
        <taxon>Paniceae</taxon>
        <taxon>Cenchrinae</taxon>
        <taxon>Setaria</taxon>
    </lineage>
</organism>
<accession>K3YKA1</accession>
<keyword evidence="2" id="KW-1185">Reference proteome</keyword>
<protein>
    <submittedName>
        <fullName evidence="1">Uncharacterized protein</fullName>
    </submittedName>
</protein>
<proteinExistence type="predicted"/>
<dbReference type="HOGENOM" id="CLU_2065577_0_0_1"/>
<dbReference type="EMBL" id="AGNK02003568">
    <property type="status" value="NOT_ANNOTATED_CDS"/>
    <property type="molecule type" value="Genomic_DNA"/>
</dbReference>
<dbReference type="Gramene" id="KQL00832">
    <property type="protein sequence ID" value="KQL00832"/>
    <property type="gene ID" value="SETIT_014670mg"/>
</dbReference>
<evidence type="ECO:0000313" key="2">
    <source>
        <dbReference type="Proteomes" id="UP000004995"/>
    </source>
</evidence>
<name>K3YKA1_SETIT</name>
<sequence length="119" mass="13717">MPSYLKLKGLLVDVGYGVICKQLSSSQVISAFSSVTIRTRTLQSLEILLIRLLLFYFESNVHNNCAAKLNLLYLFPFFISDEEVCGTQLRHMIERWFLTIASQFIFLSSSRLLLEVEIY</sequence>
<reference evidence="2" key="1">
    <citation type="journal article" date="2012" name="Nat. Biotechnol.">
        <title>Reference genome sequence of the model plant Setaria.</title>
        <authorList>
            <person name="Bennetzen J.L."/>
            <person name="Schmutz J."/>
            <person name="Wang H."/>
            <person name="Percifield R."/>
            <person name="Hawkins J."/>
            <person name="Pontaroli A.C."/>
            <person name="Estep M."/>
            <person name="Feng L."/>
            <person name="Vaughn J.N."/>
            <person name="Grimwood J."/>
            <person name="Jenkins J."/>
            <person name="Barry K."/>
            <person name="Lindquist E."/>
            <person name="Hellsten U."/>
            <person name="Deshpande S."/>
            <person name="Wang X."/>
            <person name="Wu X."/>
            <person name="Mitros T."/>
            <person name="Triplett J."/>
            <person name="Yang X."/>
            <person name="Ye C.Y."/>
            <person name="Mauro-Herrera M."/>
            <person name="Wang L."/>
            <person name="Li P."/>
            <person name="Sharma M."/>
            <person name="Sharma R."/>
            <person name="Ronald P.C."/>
            <person name="Panaud O."/>
            <person name="Kellogg E.A."/>
            <person name="Brutnell T.P."/>
            <person name="Doust A.N."/>
            <person name="Tuskan G.A."/>
            <person name="Rokhsar D."/>
            <person name="Devos K.M."/>
        </authorList>
    </citation>
    <scope>NUCLEOTIDE SEQUENCE [LARGE SCALE GENOMIC DNA]</scope>
    <source>
        <strain evidence="2">cv. Yugu1</strain>
    </source>
</reference>
<dbReference type="InParanoid" id="K3YKA1"/>
<reference evidence="1" key="2">
    <citation type="submission" date="2018-08" db="UniProtKB">
        <authorList>
            <consortium name="EnsemblPlants"/>
        </authorList>
    </citation>
    <scope>IDENTIFICATION</scope>
    <source>
        <strain evidence="1">Yugu1</strain>
    </source>
</reference>
<dbReference type="Proteomes" id="UP000004995">
    <property type="component" value="Unassembled WGS sequence"/>
</dbReference>